<sequence>MVHTPSGPYPPRARPGDAQRVQTRAAAPGPIRTVTTLVQHSDGSVIESRHAVPASPFFDGAFCAFARGTLITTTRGPVAIEDLRPGMRIVTNERGPSPLLWIGAMSLRPGEAIGAPMRLTRIMTGAFGLGRPMADLMTGPGARMAQRAAGQPNQMLRPVQDMIDGNHVIAITPRSTVQLYHLGLQRHATITAAGLTLETYHPGPGFEAALTPAQLAAFIALFPHIRRPADFGSLSHPRARPSGGTRCVA</sequence>
<dbReference type="Pfam" id="PF13403">
    <property type="entry name" value="Hint_2"/>
    <property type="match status" value="1"/>
</dbReference>
<dbReference type="Proteomes" id="UP000244446">
    <property type="component" value="Unassembled WGS sequence"/>
</dbReference>
<evidence type="ECO:0000313" key="3">
    <source>
        <dbReference type="Proteomes" id="UP000244446"/>
    </source>
</evidence>
<dbReference type="OrthoDB" id="6305173at2"/>
<evidence type="ECO:0000313" key="2">
    <source>
        <dbReference type="EMBL" id="PVA10294.1"/>
    </source>
</evidence>
<dbReference type="InterPro" id="IPR028992">
    <property type="entry name" value="Hedgehog/Intein_dom"/>
</dbReference>
<dbReference type="AlphaFoldDB" id="A0A2T7G7A3"/>
<organism evidence="2 3">
    <name type="scientific">Pelagivirga sediminicola</name>
    <dbReference type="NCBI Taxonomy" id="2170575"/>
    <lineage>
        <taxon>Bacteria</taxon>
        <taxon>Pseudomonadati</taxon>
        <taxon>Pseudomonadota</taxon>
        <taxon>Alphaproteobacteria</taxon>
        <taxon>Rhodobacterales</taxon>
        <taxon>Paracoccaceae</taxon>
        <taxon>Pelagivirga</taxon>
    </lineage>
</organism>
<dbReference type="EMBL" id="QCYH01000004">
    <property type="protein sequence ID" value="PVA10294.1"/>
    <property type="molecule type" value="Genomic_DNA"/>
</dbReference>
<comment type="caution">
    <text evidence="2">The sequence shown here is derived from an EMBL/GenBank/DDBJ whole genome shotgun (WGS) entry which is preliminary data.</text>
</comment>
<evidence type="ECO:0000259" key="1">
    <source>
        <dbReference type="Pfam" id="PF13403"/>
    </source>
</evidence>
<name>A0A2T7G7A3_9RHOB</name>
<feature type="domain" description="Hedgehog/Intein (Hint)" evidence="1">
    <location>
        <begin position="63"/>
        <end position="203"/>
    </location>
</feature>
<proteinExistence type="predicted"/>
<dbReference type="RefSeq" id="WP_108691808.1">
    <property type="nucleotide sequence ID" value="NZ_QCYH01000004.1"/>
</dbReference>
<protein>
    <recommendedName>
        <fullName evidence="1">Hedgehog/Intein (Hint) domain-containing protein</fullName>
    </recommendedName>
</protein>
<accession>A0A2T7G7A3</accession>
<gene>
    <name evidence="2" type="ORF">DC366_08600</name>
</gene>
<reference evidence="2 3" key="1">
    <citation type="submission" date="2018-04" db="EMBL/GenBank/DDBJ databases">
        <title>Pelagivirga bohaiensis gen. nov., sp. nov., a bacterium isolated from the Bohai Sea.</title>
        <authorList>
            <person name="Ji X."/>
        </authorList>
    </citation>
    <scope>NUCLEOTIDE SEQUENCE [LARGE SCALE GENOMIC DNA]</scope>
    <source>
        <strain evidence="2 3">BH-SD19</strain>
    </source>
</reference>
<keyword evidence="3" id="KW-1185">Reference proteome</keyword>